<dbReference type="RefSeq" id="XP_024574469.1">
    <property type="nucleotide sequence ID" value="XM_024723499.1"/>
</dbReference>
<keyword evidence="2" id="KW-1185">Reference proteome</keyword>
<dbReference type="EMBL" id="CCYD01000321">
    <property type="protein sequence ID" value="CEG38100.1"/>
    <property type="molecule type" value="Genomic_DNA"/>
</dbReference>
<protein>
    <submittedName>
        <fullName evidence="1">Uncharacterized protein</fullName>
    </submittedName>
</protein>
<sequence>MFLNFCSESDGFKAISDLSDLSDQDDKTPKTIFGTFTTHILLRFKKSGSPSLQTAMNYLSCLKGIFIRICETDIFNDLHWYQVKVRRNTTSKYVAYAQKEGITLQNTADDITDEILRLLCEQMVDSNSWIGIENRALLIVLWHLLG</sequence>
<dbReference type="AlphaFoldDB" id="A0A0P1ACY0"/>
<name>A0A0P1ACY0_PLAHL</name>
<accession>A0A0P1ACY0</accession>
<proteinExistence type="predicted"/>
<evidence type="ECO:0000313" key="2">
    <source>
        <dbReference type="Proteomes" id="UP000054928"/>
    </source>
</evidence>
<organism evidence="1 2">
    <name type="scientific">Plasmopara halstedii</name>
    <name type="common">Downy mildew of sunflower</name>
    <dbReference type="NCBI Taxonomy" id="4781"/>
    <lineage>
        <taxon>Eukaryota</taxon>
        <taxon>Sar</taxon>
        <taxon>Stramenopiles</taxon>
        <taxon>Oomycota</taxon>
        <taxon>Peronosporomycetes</taxon>
        <taxon>Peronosporales</taxon>
        <taxon>Peronosporaceae</taxon>
        <taxon>Plasmopara</taxon>
    </lineage>
</organism>
<dbReference type="GeneID" id="36403249"/>
<dbReference type="Proteomes" id="UP000054928">
    <property type="component" value="Unassembled WGS sequence"/>
</dbReference>
<reference evidence="2" key="1">
    <citation type="submission" date="2014-09" db="EMBL/GenBank/DDBJ databases">
        <authorList>
            <person name="Sharma Rahul"/>
            <person name="Thines Marco"/>
        </authorList>
    </citation>
    <scope>NUCLEOTIDE SEQUENCE [LARGE SCALE GENOMIC DNA]</scope>
</reference>
<evidence type="ECO:0000313" key="1">
    <source>
        <dbReference type="EMBL" id="CEG38100.1"/>
    </source>
</evidence>